<dbReference type="Pfam" id="PF07714">
    <property type="entry name" value="PK_Tyr_Ser-Thr"/>
    <property type="match status" value="1"/>
</dbReference>
<gene>
    <name evidence="6" type="ORF">Gorai_005388</name>
</gene>
<dbReference type="EMBL" id="JABEZZ010000011">
    <property type="protein sequence ID" value="MBA0599154.1"/>
    <property type="molecule type" value="Genomic_DNA"/>
</dbReference>
<accession>A0A7J8QC46</accession>
<protein>
    <recommendedName>
        <fullName evidence="5">Serine-threonine/tyrosine-protein kinase catalytic domain-containing protein</fullName>
    </recommendedName>
</protein>
<evidence type="ECO:0000313" key="7">
    <source>
        <dbReference type="Proteomes" id="UP000593578"/>
    </source>
</evidence>
<reference evidence="6 7" key="1">
    <citation type="journal article" date="2019" name="Genome Biol. Evol.">
        <title>Insights into the evolution of the New World diploid cottons (Gossypium, subgenus Houzingenia) based on genome sequencing.</title>
        <authorList>
            <person name="Grover C.E."/>
            <person name="Arick M.A. 2nd"/>
            <person name="Thrash A."/>
            <person name="Conover J.L."/>
            <person name="Sanders W.S."/>
            <person name="Peterson D.G."/>
            <person name="Frelichowski J.E."/>
            <person name="Scheffler J.A."/>
            <person name="Scheffler B.E."/>
            <person name="Wendel J.F."/>
        </authorList>
    </citation>
    <scope>NUCLEOTIDE SEQUENCE [LARGE SCALE GENOMIC DNA]</scope>
    <source>
        <strain evidence="6">8</strain>
        <tissue evidence="6">Leaf</tissue>
    </source>
</reference>
<name>A0A7J8QC46_GOSRA</name>
<dbReference type="GO" id="GO:0005524">
    <property type="term" value="F:ATP binding"/>
    <property type="evidence" value="ECO:0007669"/>
    <property type="project" value="UniProtKB-KW"/>
</dbReference>
<dbReference type="PANTHER" id="PTHR47973">
    <property type="entry name" value="CYSTEINE-RICH RECEPTOR-LIKE PROTEIN KINASE 3"/>
    <property type="match status" value="1"/>
</dbReference>
<dbReference type="SUPFAM" id="SSF56112">
    <property type="entry name" value="Protein kinase-like (PK-like)"/>
    <property type="match status" value="1"/>
</dbReference>
<dbReference type="InterPro" id="IPR011009">
    <property type="entry name" value="Kinase-like_dom_sf"/>
</dbReference>
<comment type="caution">
    <text evidence="6">The sequence shown here is derived from an EMBL/GenBank/DDBJ whole genome shotgun (WGS) entry which is preliminary data.</text>
</comment>
<evidence type="ECO:0000259" key="5">
    <source>
        <dbReference type="Pfam" id="PF07714"/>
    </source>
</evidence>
<dbReference type="AlphaFoldDB" id="A0A7J8QC46"/>
<evidence type="ECO:0000256" key="4">
    <source>
        <dbReference type="ARBA" id="ARBA00022840"/>
    </source>
</evidence>
<evidence type="ECO:0000313" key="6">
    <source>
        <dbReference type="EMBL" id="MBA0599154.1"/>
    </source>
</evidence>
<dbReference type="Gene3D" id="3.30.200.20">
    <property type="entry name" value="Phosphorylase Kinase, domain 1"/>
    <property type="match status" value="1"/>
</dbReference>
<dbReference type="InterPro" id="IPR001245">
    <property type="entry name" value="Ser-Thr/Tyr_kinase_cat_dom"/>
</dbReference>
<dbReference type="Proteomes" id="UP000593578">
    <property type="component" value="Unassembled WGS sequence"/>
</dbReference>
<feature type="domain" description="Serine-threonine/tyrosine-protein kinase catalytic" evidence="5">
    <location>
        <begin position="2"/>
        <end position="38"/>
    </location>
</feature>
<keyword evidence="2" id="KW-0547">Nucleotide-binding</keyword>
<keyword evidence="1" id="KW-0808">Transferase</keyword>
<dbReference type="InterPro" id="IPR052059">
    <property type="entry name" value="CR_Ser/Thr_kinase"/>
</dbReference>
<keyword evidence="3" id="KW-0418">Kinase</keyword>
<keyword evidence="4" id="KW-0067">ATP-binding</keyword>
<evidence type="ECO:0000256" key="2">
    <source>
        <dbReference type="ARBA" id="ARBA00022741"/>
    </source>
</evidence>
<sequence length="45" mass="5221">ISAVQHRNLVKLRGCCIEGKRHLLVYEYLENKSLDQALFGMITFI</sequence>
<proteinExistence type="predicted"/>
<dbReference type="GO" id="GO:0004672">
    <property type="term" value="F:protein kinase activity"/>
    <property type="evidence" value="ECO:0007669"/>
    <property type="project" value="InterPro"/>
</dbReference>
<evidence type="ECO:0000256" key="3">
    <source>
        <dbReference type="ARBA" id="ARBA00022777"/>
    </source>
</evidence>
<evidence type="ECO:0000256" key="1">
    <source>
        <dbReference type="ARBA" id="ARBA00022679"/>
    </source>
</evidence>
<feature type="non-terminal residue" evidence="6">
    <location>
        <position position="45"/>
    </location>
</feature>
<organism evidence="6 7">
    <name type="scientific">Gossypium raimondii</name>
    <name type="common">Peruvian cotton</name>
    <name type="synonym">Gossypium klotzschianum subsp. raimondii</name>
    <dbReference type="NCBI Taxonomy" id="29730"/>
    <lineage>
        <taxon>Eukaryota</taxon>
        <taxon>Viridiplantae</taxon>
        <taxon>Streptophyta</taxon>
        <taxon>Embryophyta</taxon>
        <taxon>Tracheophyta</taxon>
        <taxon>Spermatophyta</taxon>
        <taxon>Magnoliopsida</taxon>
        <taxon>eudicotyledons</taxon>
        <taxon>Gunneridae</taxon>
        <taxon>Pentapetalae</taxon>
        <taxon>rosids</taxon>
        <taxon>malvids</taxon>
        <taxon>Malvales</taxon>
        <taxon>Malvaceae</taxon>
        <taxon>Malvoideae</taxon>
        <taxon>Gossypium</taxon>
    </lineage>
</organism>